<evidence type="ECO:0000313" key="6">
    <source>
        <dbReference type="Proteomes" id="UP000070260"/>
    </source>
</evidence>
<dbReference type="OrthoDB" id="9806267at2"/>
<reference evidence="5 7" key="3">
    <citation type="submission" date="2020-02" db="EMBL/GenBank/DDBJ databases">
        <title>Genomic Insights into the Phylogeny and Genetic Plasticity of the Human and Animal Enteric Pathogen Clostridium perfringens.</title>
        <authorList>
            <person name="Feng Y."/>
            <person name="Hu Y."/>
        </authorList>
    </citation>
    <scope>NUCLEOTIDE SEQUENCE [LARGE SCALE GENOMIC DNA]</scope>
    <source>
        <strain evidence="5 7">CP-40</strain>
    </source>
</reference>
<dbReference type="Proteomes" id="UP000481454">
    <property type="component" value="Unassembled WGS sequence"/>
</dbReference>
<evidence type="ECO:0000313" key="5">
    <source>
        <dbReference type="EMBL" id="NGU31439.1"/>
    </source>
</evidence>
<feature type="transmembrane region" description="Helical" evidence="1">
    <location>
        <begin position="6"/>
        <end position="27"/>
    </location>
</feature>
<evidence type="ECO:0000313" key="4">
    <source>
        <dbReference type="EMBL" id="HAT4308653.1"/>
    </source>
</evidence>
<keyword evidence="1" id="KW-0472">Membrane</keyword>
<dbReference type="EMBL" id="CP010994">
    <property type="protein sequence ID" value="AMN34260.1"/>
    <property type="molecule type" value="Genomic_DNA"/>
</dbReference>
<dbReference type="GO" id="GO:0004040">
    <property type="term" value="F:amidase activity"/>
    <property type="evidence" value="ECO:0007669"/>
    <property type="project" value="InterPro"/>
</dbReference>
<dbReference type="Proteomes" id="UP000859547">
    <property type="component" value="Unassembled WGS sequence"/>
</dbReference>
<dbReference type="InterPro" id="IPR002901">
    <property type="entry name" value="MGlyc_endo_b_GlcNAc-like_dom"/>
</dbReference>
<evidence type="ECO:0000259" key="2">
    <source>
        <dbReference type="Pfam" id="PF01832"/>
    </source>
</evidence>
<evidence type="ECO:0000313" key="3">
    <source>
        <dbReference type="EMBL" id="AMN34260.1"/>
    </source>
</evidence>
<dbReference type="Pfam" id="PF01832">
    <property type="entry name" value="Glucosaminidase"/>
    <property type="match status" value="1"/>
</dbReference>
<protein>
    <submittedName>
        <fullName evidence="4">Glucosaminidase domain-containing protein</fullName>
    </submittedName>
</protein>
<gene>
    <name evidence="5" type="ORF">G6Z34_15275</name>
    <name evidence="4" type="ORF">I9080_002489</name>
    <name evidence="3" type="ORF">JFP838_00215</name>
</gene>
<accession>A0A127EEA3</accession>
<reference evidence="4" key="2">
    <citation type="journal article" date="2018" name="Genome Biol.">
        <title>SKESA: strategic k-mer extension for scrupulous assemblies.</title>
        <authorList>
            <person name="Souvorov A."/>
            <person name="Agarwala R."/>
            <person name="Lipman D.J."/>
        </authorList>
    </citation>
    <scope>NUCLEOTIDE SEQUENCE</scope>
    <source>
        <strain evidence="4">C8</strain>
    </source>
</reference>
<sequence>MKEDQFNIETLIVAILVMLTIINIDVVHVTEAQSVKIEIETEEDIPIVSDVFITVDDAKKWAQGKGATKEFVELADLYWEYSDEHGDVNPALAYVQAAKETAYGNFGGVLDASYHNPCGLKTNKGGSDKDPKAHMKFKSWNEGVKAHLDHLALYAGAEGYPKAETKDPRHFASIFGKANSVIDLSKNWAPSPTYGEEILGMYNEMMEGAGNKDIEVMNIF</sequence>
<dbReference type="RefSeq" id="WP_003458203.1">
    <property type="nucleotide sequence ID" value="NZ_AP026870.1"/>
</dbReference>
<keyword evidence="1" id="KW-1133">Transmembrane helix</keyword>
<evidence type="ECO:0000313" key="7">
    <source>
        <dbReference type="Proteomes" id="UP000481454"/>
    </source>
</evidence>
<reference evidence="3 6" key="1">
    <citation type="journal article" date="2016" name="PLoS ONE">
        <title>Plasmid Characterization and Chromosome Analysis of Two netF+ Clostridium perfringens Isolates Associated with Foal and Canine Necrotizing Enteritis.</title>
        <authorList>
            <person name="Mehdizadeh Gohari I."/>
            <person name="Kropinski A.M."/>
            <person name="Weese S.J."/>
            <person name="Parreira V.R."/>
            <person name="Whitehead A.E."/>
            <person name="Boerlin P."/>
            <person name="Prescott J.F."/>
        </authorList>
    </citation>
    <scope>NUCLEOTIDE SEQUENCE [LARGE SCALE GENOMIC DNA]</scope>
    <source>
        <strain evidence="3 6">JP838</strain>
    </source>
</reference>
<dbReference type="EMBL" id="DACTCB010000015">
    <property type="protein sequence ID" value="HAT4308653.1"/>
    <property type="molecule type" value="Genomic_DNA"/>
</dbReference>
<feature type="domain" description="Mannosyl-glycoprotein endo-beta-N-acetylglucosamidase-like" evidence="2">
    <location>
        <begin position="80"/>
        <end position="205"/>
    </location>
</feature>
<keyword evidence="1" id="KW-0812">Transmembrane</keyword>
<evidence type="ECO:0000256" key="1">
    <source>
        <dbReference type="SAM" id="Phobius"/>
    </source>
</evidence>
<name>A0A127EEA3_CLOPF</name>
<dbReference type="EMBL" id="JAALLZ010000010">
    <property type="protein sequence ID" value="NGU31439.1"/>
    <property type="molecule type" value="Genomic_DNA"/>
</dbReference>
<dbReference type="PATRIC" id="fig|1502.176.peg.33"/>
<proteinExistence type="predicted"/>
<reference evidence="4" key="4">
    <citation type="submission" date="2020-07" db="EMBL/GenBank/DDBJ databases">
        <authorList>
            <consortium name="NCBI Pathogen Detection Project"/>
        </authorList>
    </citation>
    <scope>NUCLEOTIDE SEQUENCE</scope>
    <source>
        <strain evidence="4">C8</strain>
    </source>
</reference>
<dbReference type="Proteomes" id="UP000070260">
    <property type="component" value="Chromosome"/>
</dbReference>
<organism evidence="3 6">
    <name type="scientific">Clostridium perfringens</name>
    <dbReference type="NCBI Taxonomy" id="1502"/>
    <lineage>
        <taxon>Bacteria</taxon>
        <taxon>Bacillati</taxon>
        <taxon>Bacillota</taxon>
        <taxon>Clostridia</taxon>
        <taxon>Eubacteriales</taxon>
        <taxon>Clostridiaceae</taxon>
        <taxon>Clostridium</taxon>
    </lineage>
</organism>
<dbReference type="AlphaFoldDB" id="A0A127EEA3"/>